<organism evidence="1 2">
    <name type="scientific">Scutellospora calospora</name>
    <dbReference type="NCBI Taxonomy" id="85575"/>
    <lineage>
        <taxon>Eukaryota</taxon>
        <taxon>Fungi</taxon>
        <taxon>Fungi incertae sedis</taxon>
        <taxon>Mucoromycota</taxon>
        <taxon>Glomeromycotina</taxon>
        <taxon>Glomeromycetes</taxon>
        <taxon>Diversisporales</taxon>
        <taxon>Gigasporaceae</taxon>
        <taxon>Scutellospora</taxon>
    </lineage>
</organism>
<accession>A0ACA9MXK9</accession>
<keyword evidence="2" id="KW-1185">Reference proteome</keyword>
<gene>
    <name evidence="1" type="ORF">SCALOS_LOCUS7607</name>
</gene>
<dbReference type="Proteomes" id="UP000789860">
    <property type="component" value="Unassembled WGS sequence"/>
</dbReference>
<proteinExistence type="predicted"/>
<feature type="non-terminal residue" evidence="1">
    <location>
        <position position="1"/>
    </location>
</feature>
<protein>
    <submittedName>
        <fullName evidence="1">8243_t:CDS:1</fullName>
    </submittedName>
</protein>
<reference evidence="1" key="1">
    <citation type="submission" date="2021-06" db="EMBL/GenBank/DDBJ databases">
        <authorList>
            <person name="Kallberg Y."/>
            <person name="Tangrot J."/>
            <person name="Rosling A."/>
        </authorList>
    </citation>
    <scope>NUCLEOTIDE SEQUENCE</scope>
    <source>
        <strain evidence="1">AU212A</strain>
    </source>
</reference>
<feature type="non-terminal residue" evidence="1">
    <location>
        <position position="55"/>
    </location>
</feature>
<evidence type="ECO:0000313" key="1">
    <source>
        <dbReference type="EMBL" id="CAG8619621.1"/>
    </source>
</evidence>
<name>A0ACA9MXK9_9GLOM</name>
<dbReference type="EMBL" id="CAJVPM010017372">
    <property type="protein sequence ID" value="CAG8619621.1"/>
    <property type="molecule type" value="Genomic_DNA"/>
</dbReference>
<evidence type="ECO:0000313" key="2">
    <source>
        <dbReference type="Proteomes" id="UP000789860"/>
    </source>
</evidence>
<sequence length="55" mass="6148">DFDTLRKTVSSAIEQAHISLPNNSEQISDSLKKIIPFDLPITNRAILVSVSRVLR</sequence>
<comment type="caution">
    <text evidence="1">The sequence shown here is derived from an EMBL/GenBank/DDBJ whole genome shotgun (WGS) entry which is preliminary data.</text>
</comment>